<dbReference type="PANTHER" id="PTHR21510:SF16">
    <property type="entry name" value="PROTEIN AKNAD1"/>
    <property type="match status" value="1"/>
</dbReference>
<dbReference type="InterPro" id="IPR052655">
    <property type="entry name" value="AKNA_Centrosome-Trans_reg"/>
</dbReference>
<evidence type="ECO:0000256" key="1">
    <source>
        <dbReference type="SAM" id="Coils"/>
    </source>
</evidence>
<evidence type="ECO:0000256" key="2">
    <source>
        <dbReference type="SAM" id="MobiDB-lite"/>
    </source>
</evidence>
<evidence type="ECO:0000313" key="4">
    <source>
        <dbReference type="EMBL" id="OPJ77225.1"/>
    </source>
</evidence>
<proteinExistence type="predicted"/>
<feature type="compositionally biased region" description="Polar residues" evidence="2">
    <location>
        <begin position="406"/>
        <end position="427"/>
    </location>
</feature>
<dbReference type="EMBL" id="LSYS01005497">
    <property type="protein sequence ID" value="OPJ77225.1"/>
    <property type="molecule type" value="Genomic_DNA"/>
</dbReference>
<dbReference type="PANTHER" id="PTHR21510">
    <property type="entry name" value="AKNA DOMAIN-CONTAINING PROTEIN"/>
    <property type="match status" value="1"/>
</dbReference>
<dbReference type="OrthoDB" id="9045614at2759"/>
<keyword evidence="5" id="KW-1185">Reference proteome</keyword>
<evidence type="ECO:0000313" key="5">
    <source>
        <dbReference type="Proteomes" id="UP000190648"/>
    </source>
</evidence>
<dbReference type="Pfam" id="PF12443">
    <property type="entry name" value="AKNA"/>
    <property type="match status" value="1"/>
</dbReference>
<feature type="compositionally biased region" description="Polar residues" evidence="2">
    <location>
        <begin position="280"/>
        <end position="296"/>
    </location>
</feature>
<feature type="region of interest" description="Disordered" evidence="2">
    <location>
        <begin position="280"/>
        <end position="302"/>
    </location>
</feature>
<dbReference type="Proteomes" id="UP000190648">
    <property type="component" value="Unassembled WGS sequence"/>
</dbReference>
<feature type="domain" description="AKNA" evidence="3">
    <location>
        <begin position="470"/>
        <end position="521"/>
    </location>
</feature>
<reference evidence="4 5" key="1">
    <citation type="submission" date="2016-02" db="EMBL/GenBank/DDBJ databases">
        <title>Band-tailed pigeon sequencing and assembly.</title>
        <authorList>
            <person name="Soares A.E."/>
            <person name="Novak B.J."/>
            <person name="Rice E.S."/>
            <person name="O'Connell B."/>
            <person name="Chang D."/>
            <person name="Weber S."/>
            <person name="Shapiro B."/>
        </authorList>
    </citation>
    <scope>NUCLEOTIDE SEQUENCE [LARGE SCALE GENOMIC DNA]</scope>
    <source>
        <strain evidence="4">BTP2013</strain>
        <tissue evidence="4">Blood</tissue>
    </source>
</reference>
<organism evidence="4 5">
    <name type="scientific">Patagioenas fasciata monilis</name>
    <dbReference type="NCBI Taxonomy" id="372326"/>
    <lineage>
        <taxon>Eukaryota</taxon>
        <taxon>Metazoa</taxon>
        <taxon>Chordata</taxon>
        <taxon>Craniata</taxon>
        <taxon>Vertebrata</taxon>
        <taxon>Euteleostomi</taxon>
        <taxon>Archelosauria</taxon>
        <taxon>Archosauria</taxon>
        <taxon>Dinosauria</taxon>
        <taxon>Saurischia</taxon>
        <taxon>Theropoda</taxon>
        <taxon>Coelurosauria</taxon>
        <taxon>Aves</taxon>
        <taxon>Neognathae</taxon>
        <taxon>Neoaves</taxon>
        <taxon>Columbimorphae</taxon>
        <taxon>Columbiformes</taxon>
        <taxon>Columbidae</taxon>
        <taxon>Patagioenas</taxon>
    </lineage>
</organism>
<gene>
    <name evidence="4" type="primary">AKNAD1</name>
    <name evidence="4" type="ORF">AV530_007600</name>
</gene>
<feature type="region of interest" description="Disordered" evidence="2">
    <location>
        <begin position="834"/>
        <end position="855"/>
    </location>
</feature>
<keyword evidence="1" id="KW-0175">Coiled coil</keyword>
<dbReference type="STRING" id="372326.A0A1V4JYQ7"/>
<accession>A0A1V4JYQ7</accession>
<protein>
    <submittedName>
        <fullName evidence="4">Protein AKNAD1</fullName>
    </submittedName>
</protein>
<comment type="caution">
    <text evidence="4">The sequence shown here is derived from an EMBL/GenBank/DDBJ whole genome shotgun (WGS) entry which is preliminary data.</text>
</comment>
<evidence type="ECO:0000259" key="3">
    <source>
        <dbReference type="Pfam" id="PF12443"/>
    </source>
</evidence>
<name>A0A1V4JYQ7_PATFA</name>
<feature type="region of interest" description="Disordered" evidence="2">
    <location>
        <begin position="719"/>
        <end position="765"/>
    </location>
</feature>
<dbReference type="AlphaFoldDB" id="A0A1V4JYQ7"/>
<feature type="region of interest" description="Disordered" evidence="2">
    <location>
        <begin position="404"/>
        <end position="427"/>
    </location>
</feature>
<sequence>MPRPAQEAEEAEEAVHGGKTLIHARITALPKNQRSHDMCVLCKLDMETVKKCKQSYWMKTQTSSSFSDELGCIPDATDEEQDDLPYDGDVGISCKYNNNSGNLSEYTCTKYISGILSLSCSEDNKNIKATASYETHLQPEEFFKHHRGATGTMGHSDAEPGSEASFMKELSACGFSKPDTKEHPGNSKMSSVLLRHFSMGELISTCQLIECETIPETSLTESINDTMHKPEPSEHVKGPLVHEQWATSFEKHHLEMHEEANAGDKNKNWLNENRWVSNKPISSTGKCGGRQENSQSVKEKEDTHIFPHMKEDRDLFKKTVSPHELKYCQSQAHYGLPDFSEVQNSSDSINAVPTTERAKSSPLSLHKSLVVNNILENKNYFNSAEVENQEEMSIPEVVQQLEIPPQSDSPNASTAIHSGHTGKSSDVFTLHAPIPIQSTRGLSKASLQCGTATSELPPAGTLETHCLYPCHLLPELTLGENMSQTLQDQTDQLIKKVEDFSKHMTQETFFVQDNYLALNQLKRYLADLERNYLTAREEHHNLQLQNYKDKSINIGEFDPERKVEGEIFRLGMLLEDIQEQTDDSKSNLSSLLTSDESAHSSYSLCESSVVSSIADPPKRRATKTAFLHENNEKDKSQTTDLILPTNQFALEGDKCNLCLHTLQKRAESTSRRETEPRGKGLLANKHSSDIMVQRLLSPEKKYTAEGLASHCQGALSQKFNADDENTNGNKDIEERKTGTCSPFIQRKPTDLSDTNMSSDSEDISTYDCYDDSQSKELVNRETESYKTFNTRFCGERKELRWRCPRGSRDQFKFGNYKERAQSCALCRNKSSASTSYSQKRTSTQKAQKSKQPRELVNRFSERQNFEAAKTCYSSTCDKIILSPQHLPSKKSTQSKSAINIRNRNANDFNANSLSATLDHAIQTANSLKKATERMVQAVSEDLAKVRRKQLKLSSFKCDVVL</sequence>
<dbReference type="InterPro" id="IPR022150">
    <property type="entry name" value="AKNA_dom"/>
</dbReference>
<feature type="compositionally biased region" description="Polar residues" evidence="2">
    <location>
        <begin position="834"/>
        <end position="846"/>
    </location>
</feature>
<feature type="coiled-coil region" evidence="1">
    <location>
        <begin position="518"/>
        <end position="545"/>
    </location>
</feature>